<accession>A0A1C7M5C3</accession>
<sequence length="358" mass="38531">MAQSTVAVLQSSSPFTRSDSLASSASGASLTRRSRTRTRTLSQAKRGKNFGPSGKQRDEDGPVSVPLADVAPPVPPLCYDSPEEVDISRQMRPSDSNPSSRAAPSHEHPTVTVDKFKPDSRRISRSWSAVNVREGPGQTRGRQAKSEGGSLRGVKAVKRGISLPRQAFRSNVSSDSSSQPSPLTPHNFHDMPGVHVVGDIRGNYRDSTITQFSSTSSSLYPASTSTGSSLLPYSDDQDESMDTYPQIASPGNSEFDADDVSYRLRLLLNNSYFLPPAHTKPSPLSLAPPPILPAKRATKPANANFLDFFRIGKSKSKPVTPLTCSPPAVDVVAAAPILRTTPIRPLRQALRRGRPHAA</sequence>
<feature type="compositionally biased region" description="Low complexity" evidence="1">
    <location>
        <begin position="170"/>
        <end position="181"/>
    </location>
</feature>
<dbReference type="Proteomes" id="UP000092993">
    <property type="component" value="Unassembled WGS sequence"/>
</dbReference>
<protein>
    <submittedName>
        <fullName evidence="2">Uncharacterized protein</fullName>
    </submittedName>
</protein>
<evidence type="ECO:0000256" key="1">
    <source>
        <dbReference type="SAM" id="MobiDB-lite"/>
    </source>
</evidence>
<feature type="compositionally biased region" description="Basic and acidic residues" evidence="1">
    <location>
        <begin position="104"/>
        <end position="122"/>
    </location>
</feature>
<name>A0A1C7M5C3_GRIFR</name>
<dbReference type="OrthoDB" id="3261862at2759"/>
<evidence type="ECO:0000313" key="2">
    <source>
        <dbReference type="EMBL" id="OBZ72120.1"/>
    </source>
</evidence>
<feature type="compositionally biased region" description="Polar residues" evidence="1">
    <location>
        <begin position="1"/>
        <end position="15"/>
    </location>
</feature>
<dbReference type="AlphaFoldDB" id="A0A1C7M5C3"/>
<evidence type="ECO:0000313" key="3">
    <source>
        <dbReference type="Proteomes" id="UP000092993"/>
    </source>
</evidence>
<feature type="compositionally biased region" description="Low complexity" evidence="1">
    <location>
        <begin position="16"/>
        <end position="31"/>
    </location>
</feature>
<feature type="compositionally biased region" description="Low complexity" evidence="1">
    <location>
        <begin position="215"/>
        <end position="229"/>
    </location>
</feature>
<feature type="compositionally biased region" description="Polar residues" evidence="1">
    <location>
        <begin position="91"/>
        <end position="102"/>
    </location>
</feature>
<comment type="caution">
    <text evidence="2">The sequence shown here is derived from an EMBL/GenBank/DDBJ whole genome shotgun (WGS) entry which is preliminary data.</text>
</comment>
<feature type="region of interest" description="Disordered" evidence="1">
    <location>
        <begin position="1"/>
        <end position="195"/>
    </location>
</feature>
<feature type="compositionally biased region" description="Low complexity" evidence="1">
    <location>
        <begin position="62"/>
        <end position="71"/>
    </location>
</feature>
<organism evidence="2 3">
    <name type="scientific">Grifola frondosa</name>
    <name type="common">Maitake</name>
    <name type="synonym">Polyporus frondosus</name>
    <dbReference type="NCBI Taxonomy" id="5627"/>
    <lineage>
        <taxon>Eukaryota</taxon>
        <taxon>Fungi</taxon>
        <taxon>Dikarya</taxon>
        <taxon>Basidiomycota</taxon>
        <taxon>Agaricomycotina</taxon>
        <taxon>Agaricomycetes</taxon>
        <taxon>Polyporales</taxon>
        <taxon>Grifolaceae</taxon>
        <taxon>Grifola</taxon>
    </lineage>
</organism>
<dbReference type="EMBL" id="LUGG01000009">
    <property type="protein sequence ID" value="OBZ72120.1"/>
    <property type="molecule type" value="Genomic_DNA"/>
</dbReference>
<keyword evidence="3" id="KW-1185">Reference proteome</keyword>
<feature type="region of interest" description="Disordered" evidence="1">
    <location>
        <begin position="215"/>
        <end position="240"/>
    </location>
</feature>
<reference evidence="2 3" key="1">
    <citation type="submission" date="2016-03" db="EMBL/GenBank/DDBJ databases">
        <title>Whole genome sequencing of Grifola frondosa 9006-11.</title>
        <authorList>
            <person name="Min B."/>
            <person name="Park H."/>
            <person name="Kim J.-G."/>
            <person name="Cho H."/>
            <person name="Oh Y.-L."/>
            <person name="Kong W.-S."/>
            <person name="Choi I.-G."/>
        </authorList>
    </citation>
    <scope>NUCLEOTIDE SEQUENCE [LARGE SCALE GENOMIC DNA]</scope>
    <source>
        <strain evidence="2 3">9006-11</strain>
    </source>
</reference>
<proteinExistence type="predicted"/>
<gene>
    <name evidence="2" type="ORF">A0H81_07804</name>
</gene>